<keyword evidence="1" id="KW-0812">Transmembrane</keyword>
<proteinExistence type="predicted"/>
<evidence type="ECO:0000259" key="2">
    <source>
        <dbReference type="Pfam" id="PF09335"/>
    </source>
</evidence>
<keyword evidence="4" id="KW-1185">Reference proteome</keyword>
<organism evidence="3 4">
    <name type="scientific">Carboxylicivirga linearis</name>
    <dbReference type="NCBI Taxonomy" id="1628157"/>
    <lineage>
        <taxon>Bacteria</taxon>
        <taxon>Pseudomonadati</taxon>
        <taxon>Bacteroidota</taxon>
        <taxon>Bacteroidia</taxon>
        <taxon>Marinilabiliales</taxon>
        <taxon>Marinilabiliaceae</taxon>
        <taxon>Carboxylicivirga</taxon>
    </lineage>
</organism>
<evidence type="ECO:0000313" key="3">
    <source>
        <dbReference type="EMBL" id="MBS2098250.1"/>
    </source>
</evidence>
<dbReference type="InterPro" id="IPR051311">
    <property type="entry name" value="DedA_domain"/>
</dbReference>
<evidence type="ECO:0000313" key="4">
    <source>
        <dbReference type="Proteomes" id="UP000708576"/>
    </source>
</evidence>
<protein>
    <submittedName>
        <fullName evidence="3">DedA family protein</fullName>
    </submittedName>
</protein>
<keyword evidence="1" id="KW-1133">Transmembrane helix</keyword>
<dbReference type="InterPro" id="IPR032816">
    <property type="entry name" value="VTT_dom"/>
</dbReference>
<name>A0ABS5JTP6_9BACT</name>
<dbReference type="PANTHER" id="PTHR42709:SF4">
    <property type="entry name" value="INNER MEMBRANE PROTEIN YQAA"/>
    <property type="match status" value="1"/>
</dbReference>
<dbReference type="Proteomes" id="UP000708576">
    <property type="component" value="Unassembled WGS sequence"/>
</dbReference>
<gene>
    <name evidence="3" type="ORF">KEM10_08150</name>
</gene>
<accession>A0ABS5JTP6</accession>
<feature type="transmembrane region" description="Helical" evidence="1">
    <location>
        <begin position="118"/>
        <end position="140"/>
    </location>
</feature>
<comment type="caution">
    <text evidence="3">The sequence shown here is derived from an EMBL/GenBank/DDBJ whole genome shotgun (WGS) entry which is preliminary data.</text>
</comment>
<reference evidence="3 4" key="1">
    <citation type="journal article" date="2015" name="Int. J. Syst. Evol. Microbiol.">
        <title>Carboxylicivirga linearis sp. nov., isolated from a sea cucumber culture pond.</title>
        <authorList>
            <person name="Wang F.Q."/>
            <person name="Zhou Y.X."/>
            <person name="Lin X.Z."/>
            <person name="Chen G.J."/>
            <person name="Du Z.J."/>
        </authorList>
    </citation>
    <scope>NUCLEOTIDE SEQUENCE [LARGE SCALE GENOMIC DNA]</scope>
    <source>
        <strain evidence="3 4">FB218</strain>
    </source>
</reference>
<evidence type="ECO:0000256" key="1">
    <source>
        <dbReference type="SAM" id="Phobius"/>
    </source>
</evidence>
<dbReference type="EMBL" id="JAGUCO010000004">
    <property type="protein sequence ID" value="MBS2098250.1"/>
    <property type="molecule type" value="Genomic_DNA"/>
</dbReference>
<dbReference type="RefSeq" id="WP_212215494.1">
    <property type="nucleotide sequence ID" value="NZ_JAGUCO010000004.1"/>
</dbReference>
<sequence>MFESGYLALFLASFLAATVVPFSSEAILSGMLATGYDLYWSLALATLGNWLGGLSSYYIGWLGKTEWIEKYLRIKHEQIVKTQNRIAAKELWISFFCWLPGVGDVIAVLLGLLKVNVWNAAIGMLLGKMVRYVVWALLTLKVIDLF</sequence>
<feature type="transmembrane region" description="Helical" evidence="1">
    <location>
        <begin position="42"/>
        <end position="63"/>
    </location>
</feature>
<dbReference type="PANTHER" id="PTHR42709">
    <property type="entry name" value="ALKALINE PHOSPHATASE LIKE PROTEIN"/>
    <property type="match status" value="1"/>
</dbReference>
<feature type="domain" description="VTT" evidence="2">
    <location>
        <begin position="21"/>
        <end position="138"/>
    </location>
</feature>
<dbReference type="Pfam" id="PF09335">
    <property type="entry name" value="VTT_dom"/>
    <property type="match status" value="1"/>
</dbReference>
<feature type="transmembrane region" description="Helical" evidence="1">
    <location>
        <begin position="91"/>
        <end position="112"/>
    </location>
</feature>
<keyword evidence="1" id="KW-0472">Membrane</keyword>